<dbReference type="PANTHER" id="PTHR34219">
    <property type="entry name" value="IRON-REGULATED INNER MEMBRANE PROTEIN-RELATED"/>
    <property type="match status" value="1"/>
</dbReference>
<feature type="transmembrane region" description="Helical" evidence="1">
    <location>
        <begin position="140"/>
        <end position="162"/>
    </location>
</feature>
<dbReference type="EMBL" id="FOJG01000002">
    <property type="protein sequence ID" value="SEW55545.1"/>
    <property type="molecule type" value="Genomic_DNA"/>
</dbReference>
<dbReference type="AlphaFoldDB" id="A0A1I0SCZ8"/>
<keyword evidence="3" id="KW-1185">Reference proteome</keyword>
<evidence type="ECO:0000313" key="3">
    <source>
        <dbReference type="Proteomes" id="UP000199310"/>
    </source>
</evidence>
<sequence length="358" mass="40204">MKIQWSKQFFRLHRITGLIAGALLLILSITGSMLVFSDEIDHASHAHAYHVTPQAAPKPLHELMDIAHQALPGNPYLIAVRLPQAPDESTVLRAEYEADHKEYVFLDPYTGKILQQYSNTGHFTGYVLYLHFTLLSGRTGAIIILIASIALFLSALTGLFIYRHAIGKVLTFRQPLEWGNRTRRWRNLHRILGVWALLFNLLISFTGFFMEKKVLDARKNPTAVATAVPFSGTYEPLLAKAIQAIPDFKPVGLRPPRKAGDPIRILGHARESSFFGDYSSYVFIHENGNIKKAVDFSNASIGDRFNASISPLHFGNYGGILLKIIYSLLALPPGVLSVSGFLIWYRRKFIIKTHGKRK</sequence>
<dbReference type="InterPro" id="IPR005625">
    <property type="entry name" value="PepSY-ass_TM"/>
</dbReference>
<dbReference type="STRING" id="29529.SAMN04488122_6413"/>
<keyword evidence="1" id="KW-1133">Transmembrane helix</keyword>
<proteinExistence type="predicted"/>
<gene>
    <name evidence="2" type="ORF">SAMN04488122_6413</name>
</gene>
<dbReference type="Proteomes" id="UP000199310">
    <property type="component" value="Unassembled WGS sequence"/>
</dbReference>
<feature type="transmembrane region" description="Helical" evidence="1">
    <location>
        <begin position="324"/>
        <end position="345"/>
    </location>
</feature>
<organism evidence="2 3">
    <name type="scientific">Chitinophaga arvensicola</name>
    <dbReference type="NCBI Taxonomy" id="29529"/>
    <lineage>
        <taxon>Bacteria</taxon>
        <taxon>Pseudomonadati</taxon>
        <taxon>Bacteroidota</taxon>
        <taxon>Chitinophagia</taxon>
        <taxon>Chitinophagales</taxon>
        <taxon>Chitinophagaceae</taxon>
        <taxon>Chitinophaga</taxon>
    </lineage>
</organism>
<feature type="transmembrane region" description="Helical" evidence="1">
    <location>
        <begin position="191"/>
        <end position="210"/>
    </location>
</feature>
<evidence type="ECO:0000256" key="1">
    <source>
        <dbReference type="SAM" id="Phobius"/>
    </source>
</evidence>
<dbReference type="Pfam" id="PF03929">
    <property type="entry name" value="PepSY_TM"/>
    <property type="match status" value="1"/>
</dbReference>
<keyword evidence="1" id="KW-0472">Membrane</keyword>
<name>A0A1I0SCZ8_9BACT</name>
<accession>A0A1I0SCZ8</accession>
<feature type="transmembrane region" description="Helical" evidence="1">
    <location>
        <begin position="12"/>
        <end position="36"/>
    </location>
</feature>
<evidence type="ECO:0000313" key="2">
    <source>
        <dbReference type="EMBL" id="SEW55545.1"/>
    </source>
</evidence>
<keyword evidence="1" id="KW-0812">Transmembrane</keyword>
<protein>
    <submittedName>
        <fullName evidence="2">Uncharacterized iron-regulated membrane protein</fullName>
    </submittedName>
</protein>
<reference evidence="3" key="1">
    <citation type="submission" date="2016-10" db="EMBL/GenBank/DDBJ databases">
        <authorList>
            <person name="Varghese N."/>
            <person name="Submissions S."/>
        </authorList>
    </citation>
    <scope>NUCLEOTIDE SEQUENCE [LARGE SCALE GENOMIC DNA]</scope>
    <source>
        <strain evidence="3">DSM 3695</strain>
    </source>
</reference>